<keyword evidence="3" id="KW-1185">Reference proteome</keyword>
<dbReference type="NCBIfam" id="NF033516">
    <property type="entry name" value="transpos_IS3"/>
    <property type="match status" value="1"/>
</dbReference>
<gene>
    <name evidence="2" type="ORF">SAMN05421881_10571</name>
</gene>
<dbReference type="Proteomes" id="UP000198640">
    <property type="component" value="Unassembled WGS sequence"/>
</dbReference>
<dbReference type="Pfam" id="PF13276">
    <property type="entry name" value="HTH_21"/>
    <property type="match status" value="1"/>
</dbReference>
<dbReference type="Gene3D" id="3.30.420.10">
    <property type="entry name" value="Ribonuclease H-like superfamily/Ribonuclease H"/>
    <property type="match status" value="1"/>
</dbReference>
<dbReference type="PROSITE" id="PS50994">
    <property type="entry name" value="INTEGRASE"/>
    <property type="match status" value="1"/>
</dbReference>
<dbReference type="EMBL" id="FNOY01000057">
    <property type="protein sequence ID" value="SDY72209.1"/>
    <property type="molecule type" value="Genomic_DNA"/>
</dbReference>
<dbReference type="AlphaFoldDB" id="A0A1H3M7M7"/>
<evidence type="ECO:0000313" key="2">
    <source>
        <dbReference type="EMBL" id="SDY72209.1"/>
    </source>
</evidence>
<sequence length="287" mass="33764">MKYAWIKQHVKEFSVNSMCRFMAVSQSAYYAWLHRVQTTREKDDIELAAIIRDVFGKSRATYGTRRIQKLMVNQGRTVSRRRIGRLMREAELACKTKKKFKATTDSRHDLPIAPNQLERQFNVHQPNQVYVGDITYIHTREGWLYLAVVIDLYSRQVVGWSMAEHMRTKLVNDALMMAIWQRKPAKGLLWHSDRGSQYASESHRALLKQHGIRQSMSRKGNCWDNAVSESFFHTLKTELIHHQIYQTRDEAKQAVFEYIEVFYNRERLHSANGYLSPLDFELQHKAA</sequence>
<name>A0A1H3M7M7_9PROT</name>
<evidence type="ECO:0000313" key="3">
    <source>
        <dbReference type="Proteomes" id="UP000198640"/>
    </source>
</evidence>
<dbReference type="InterPro" id="IPR012337">
    <property type="entry name" value="RNaseH-like_sf"/>
</dbReference>
<dbReference type="STRING" id="44576.SAMN05421881_10571"/>
<reference evidence="2 3" key="1">
    <citation type="submission" date="2016-10" db="EMBL/GenBank/DDBJ databases">
        <authorList>
            <person name="de Groot N.N."/>
        </authorList>
    </citation>
    <scope>NUCLEOTIDE SEQUENCE [LARGE SCALE GENOMIC DNA]</scope>
    <source>
        <strain evidence="2 3">Nm1</strain>
    </source>
</reference>
<dbReference type="GO" id="GO:0015074">
    <property type="term" value="P:DNA integration"/>
    <property type="evidence" value="ECO:0007669"/>
    <property type="project" value="InterPro"/>
</dbReference>
<dbReference type="InterPro" id="IPR036397">
    <property type="entry name" value="RNaseH_sf"/>
</dbReference>
<dbReference type="InterPro" id="IPR048020">
    <property type="entry name" value="Transpos_IS3"/>
</dbReference>
<dbReference type="Pfam" id="PF00665">
    <property type="entry name" value="rve"/>
    <property type="match status" value="1"/>
</dbReference>
<dbReference type="InterPro" id="IPR025948">
    <property type="entry name" value="HTH-like_dom"/>
</dbReference>
<dbReference type="Pfam" id="PF13333">
    <property type="entry name" value="rve_2"/>
    <property type="match status" value="1"/>
</dbReference>
<proteinExistence type="predicted"/>
<dbReference type="GO" id="GO:0003676">
    <property type="term" value="F:nucleic acid binding"/>
    <property type="evidence" value="ECO:0007669"/>
    <property type="project" value="InterPro"/>
</dbReference>
<organism evidence="2 3">
    <name type="scientific">Nitrosomonas halophila</name>
    <dbReference type="NCBI Taxonomy" id="44576"/>
    <lineage>
        <taxon>Bacteria</taxon>
        <taxon>Pseudomonadati</taxon>
        <taxon>Pseudomonadota</taxon>
        <taxon>Betaproteobacteria</taxon>
        <taxon>Nitrosomonadales</taxon>
        <taxon>Nitrosomonadaceae</taxon>
        <taxon>Nitrosomonas</taxon>
    </lineage>
</organism>
<feature type="domain" description="Integrase catalytic" evidence="1">
    <location>
        <begin position="122"/>
        <end position="285"/>
    </location>
</feature>
<protein>
    <submittedName>
        <fullName evidence="2">Transposase InsO and inactivated derivatives</fullName>
    </submittedName>
</protein>
<dbReference type="PANTHER" id="PTHR46889">
    <property type="entry name" value="TRANSPOSASE INSF FOR INSERTION SEQUENCE IS3B-RELATED"/>
    <property type="match status" value="1"/>
</dbReference>
<dbReference type="PANTHER" id="PTHR46889:SF4">
    <property type="entry name" value="TRANSPOSASE INSO FOR INSERTION SEQUENCE ELEMENT IS911B-RELATED"/>
    <property type="match status" value="1"/>
</dbReference>
<evidence type="ECO:0000259" key="1">
    <source>
        <dbReference type="PROSITE" id="PS50994"/>
    </source>
</evidence>
<dbReference type="InterPro" id="IPR001584">
    <property type="entry name" value="Integrase_cat-core"/>
</dbReference>
<dbReference type="InterPro" id="IPR050900">
    <property type="entry name" value="Transposase_IS3/IS150/IS904"/>
</dbReference>
<accession>A0A1H3M7M7</accession>
<dbReference type="SUPFAM" id="SSF53098">
    <property type="entry name" value="Ribonuclease H-like"/>
    <property type="match status" value="1"/>
</dbReference>